<dbReference type="Proteomes" id="UP000450917">
    <property type="component" value="Unassembled WGS sequence"/>
</dbReference>
<proteinExistence type="predicted"/>
<evidence type="ECO:0000313" key="2">
    <source>
        <dbReference type="EMBL" id="MUG70928.1"/>
    </source>
</evidence>
<organism evidence="2 3">
    <name type="scientific">Paenibacillus validus</name>
    <dbReference type="NCBI Taxonomy" id="44253"/>
    <lineage>
        <taxon>Bacteria</taxon>
        <taxon>Bacillati</taxon>
        <taxon>Bacillota</taxon>
        <taxon>Bacilli</taxon>
        <taxon>Bacillales</taxon>
        <taxon>Paenibacillaceae</taxon>
        <taxon>Paenibacillus</taxon>
    </lineage>
</organism>
<dbReference type="AlphaFoldDB" id="A0A7X2ZB08"/>
<feature type="compositionally biased region" description="Low complexity" evidence="1">
    <location>
        <begin position="35"/>
        <end position="81"/>
    </location>
</feature>
<gene>
    <name evidence="2" type="ORF">GNP93_09570</name>
</gene>
<keyword evidence="3" id="KW-1185">Reference proteome</keyword>
<dbReference type="RefSeq" id="WP_127608429.1">
    <property type="nucleotide sequence ID" value="NZ_JARTHJ010000024.1"/>
</dbReference>
<dbReference type="EMBL" id="WNZX01000006">
    <property type="protein sequence ID" value="MUG70928.1"/>
    <property type="molecule type" value="Genomic_DNA"/>
</dbReference>
<reference evidence="2 3" key="1">
    <citation type="submission" date="2019-11" db="EMBL/GenBank/DDBJ databases">
        <title>Draft genome sequences of five Paenibacillus species of dairy origin.</title>
        <authorList>
            <person name="Olajide A.M."/>
            <person name="Chen S."/>
            <person name="Lapointe G."/>
        </authorList>
    </citation>
    <scope>NUCLEOTIDE SEQUENCE [LARGE SCALE GENOMIC DNA]</scope>
    <source>
        <strain evidence="2 3">2CS3</strain>
    </source>
</reference>
<comment type="caution">
    <text evidence="2">The sequence shown here is derived from an EMBL/GenBank/DDBJ whole genome shotgun (WGS) entry which is preliminary data.</text>
</comment>
<evidence type="ECO:0000313" key="3">
    <source>
        <dbReference type="Proteomes" id="UP000450917"/>
    </source>
</evidence>
<feature type="region of interest" description="Disordered" evidence="1">
    <location>
        <begin position="35"/>
        <end position="86"/>
    </location>
</feature>
<evidence type="ECO:0000256" key="1">
    <source>
        <dbReference type="SAM" id="MobiDB-lite"/>
    </source>
</evidence>
<sequence>MISNREIKEQIDGLTEQNQLLTQELQQIKDLIRNQSNNNKNNQNNGTNQSSNENNGNHQSSSSQSDKQSSGNQQSSGNGNQDAATNSGQQINDIAVDFLKLKDLTDALEMKMQEYIATNQKKSALTNEDVISLILNMMNGMIDWTRDLIAQQSSQSQLQ</sequence>
<name>A0A7X2ZB08_9BACL</name>
<accession>A0A7X2ZB08</accession>
<protein>
    <submittedName>
        <fullName evidence="2">Uncharacterized protein</fullName>
    </submittedName>
</protein>